<evidence type="ECO:0000313" key="2">
    <source>
        <dbReference type="EMBL" id="KAJ6850235.1"/>
    </source>
</evidence>
<gene>
    <name evidence="2" type="ORF">M6B38_265285</name>
</gene>
<reference evidence="2" key="2">
    <citation type="submission" date="2023-04" db="EMBL/GenBank/DDBJ databases">
        <authorList>
            <person name="Bruccoleri R.E."/>
            <person name="Oakeley E.J."/>
            <person name="Faust A.-M."/>
            <person name="Dessus-Babus S."/>
            <person name="Altorfer M."/>
            <person name="Burckhardt D."/>
            <person name="Oertli M."/>
            <person name="Naumann U."/>
            <person name="Petersen F."/>
            <person name="Wong J."/>
        </authorList>
    </citation>
    <scope>NUCLEOTIDE SEQUENCE</scope>
    <source>
        <strain evidence="2">GSM-AAB239-AS_SAM_17_03QT</strain>
        <tissue evidence="2">Leaf</tissue>
    </source>
</reference>
<sequence length="87" mass="9129">MVKWKTGASDSPERVGARRGWRCGDGGSPTGEITTAVASDRRGVRAGSSTPADVPGSGRGTRLKASSDARKWQCLLDDIESAVPKSR</sequence>
<evidence type="ECO:0000313" key="3">
    <source>
        <dbReference type="Proteomes" id="UP001140949"/>
    </source>
</evidence>
<evidence type="ECO:0000256" key="1">
    <source>
        <dbReference type="SAM" id="MobiDB-lite"/>
    </source>
</evidence>
<dbReference type="EMBL" id="JANAVB010003176">
    <property type="protein sequence ID" value="KAJ6850235.1"/>
    <property type="molecule type" value="Genomic_DNA"/>
</dbReference>
<dbReference type="Proteomes" id="UP001140949">
    <property type="component" value="Unassembled WGS sequence"/>
</dbReference>
<organism evidence="2 3">
    <name type="scientific">Iris pallida</name>
    <name type="common">Sweet iris</name>
    <dbReference type="NCBI Taxonomy" id="29817"/>
    <lineage>
        <taxon>Eukaryota</taxon>
        <taxon>Viridiplantae</taxon>
        <taxon>Streptophyta</taxon>
        <taxon>Embryophyta</taxon>
        <taxon>Tracheophyta</taxon>
        <taxon>Spermatophyta</taxon>
        <taxon>Magnoliopsida</taxon>
        <taxon>Liliopsida</taxon>
        <taxon>Asparagales</taxon>
        <taxon>Iridaceae</taxon>
        <taxon>Iridoideae</taxon>
        <taxon>Irideae</taxon>
        <taxon>Iris</taxon>
    </lineage>
</organism>
<name>A0AAX6ICY5_IRIPA</name>
<feature type="region of interest" description="Disordered" evidence="1">
    <location>
        <begin position="1"/>
        <end position="67"/>
    </location>
</feature>
<dbReference type="AlphaFoldDB" id="A0AAX6ICY5"/>
<reference evidence="2" key="1">
    <citation type="journal article" date="2023" name="GigaByte">
        <title>Genome assembly of the bearded iris, Iris pallida Lam.</title>
        <authorList>
            <person name="Bruccoleri R.E."/>
            <person name="Oakeley E.J."/>
            <person name="Faust A.M.E."/>
            <person name="Altorfer M."/>
            <person name="Dessus-Babus S."/>
            <person name="Burckhardt D."/>
            <person name="Oertli M."/>
            <person name="Naumann U."/>
            <person name="Petersen F."/>
            <person name="Wong J."/>
        </authorList>
    </citation>
    <scope>NUCLEOTIDE SEQUENCE</scope>
    <source>
        <strain evidence="2">GSM-AAB239-AS_SAM_17_03QT</strain>
    </source>
</reference>
<accession>A0AAX6ICY5</accession>
<proteinExistence type="predicted"/>
<comment type="caution">
    <text evidence="2">The sequence shown here is derived from an EMBL/GenBank/DDBJ whole genome shotgun (WGS) entry which is preliminary data.</text>
</comment>
<keyword evidence="3" id="KW-1185">Reference proteome</keyword>
<protein>
    <submittedName>
        <fullName evidence="2">Extensin</fullName>
    </submittedName>
</protein>